<keyword evidence="5" id="KW-0443">Lipid metabolism</keyword>
<dbReference type="InterPro" id="IPR029063">
    <property type="entry name" value="SAM-dependent_MTases_sf"/>
</dbReference>
<protein>
    <submittedName>
        <fullName evidence="6">Cyclopropane-fatty-acyl-phospholipid synthase</fullName>
        <ecNumber evidence="6">2.1.1.79</ecNumber>
    </submittedName>
</protein>
<dbReference type="RefSeq" id="WP_167207911.1">
    <property type="nucleotide sequence ID" value="NZ_JAASRO010000001.1"/>
</dbReference>
<dbReference type="EC" id="2.1.1.79" evidence="6"/>
<keyword evidence="4" id="KW-0949">S-adenosyl-L-methionine</keyword>
<dbReference type="InterPro" id="IPR050723">
    <property type="entry name" value="CFA/CMAS"/>
</dbReference>
<accession>A0A7X5VAH9</accession>
<evidence type="ECO:0000256" key="1">
    <source>
        <dbReference type="ARBA" id="ARBA00010815"/>
    </source>
</evidence>
<evidence type="ECO:0000256" key="5">
    <source>
        <dbReference type="ARBA" id="ARBA00023098"/>
    </source>
</evidence>
<dbReference type="Proteomes" id="UP000555407">
    <property type="component" value="Unassembled WGS sequence"/>
</dbReference>
<gene>
    <name evidence="6" type="ORF">BJY22_003386</name>
</gene>
<evidence type="ECO:0000256" key="4">
    <source>
        <dbReference type="ARBA" id="ARBA00022691"/>
    </source>
</evidence>
<dbReference type="PANTHER" id="PTHR43667">
    <property type="entry name" value="CYCLOPROPANE-FATTY-ACYL-PHOSPHOLIPID SYNTHASE"/>
    <property type="match status" value="1"/>
</dbReference>
<dbReference type="GO" id="GO:0008610">
    <property type="term" value="P:lipid biosynthetic process"/>
    <property type="evidence" value="ECO:0007669"/>
    <property type="project" value="InterPro"/>
</dbReference>
<proteinExistence type="inferred from homology"/>
<dbReference type="Gene3D" id="3.40.50.150">
    <property type="entry name" value="Vaccinia Virus protein VP39"/>
    <property type="match status" value="1"/>
</dbReference>
<dbReference type="SUPFAM" id="SSF53335">
    <property type="entry name" value="S-adenosyl-L-methionine-dependent methyltransferases"/>
    <property type="match status" value="1"/>
</dbReference>
<evidence type="ECO:0000256" key="2">
    <source>
        <dbReference type="ARBA" id="ARBA00022603"/>
    </source>
</evidence>
<dbReference type="InterPro" id="IPR003333">
    <property type="entry name" value="CMAS"/>
</dbReference>
<dbReference type="AlphaFoldDB" id="A0A7X5VAH9"/>
<sequence length="436" mass="48607">MSTLTVAQPLCLRHPVLRPLCVRARIARLVVDRMLDQVPVRAIYPDGTVRGGGGPDAPVVRIIRPDAMFERLAHNPKIGLGEAYTAGDWTAADGTDLADLLTPFAARVSRLVPHWLLRFRRVLDRRIPHRLRNTPSGARDNISAHYDLSNALFAAFLDPGLTYSSALFDHDVPPADQDLEEAQSRKVERILDLVEVGPGSQVLEIGSGWGTLAIAAARRGAEVTGITLSTEQLQLAQKRVAEAGLADRVDLRLQDYRGVTGSYDAVVSVEMIEAVGEEYWPHYFRRLDELLAPGGKIALQAILMDHDRMLATRHSYGWIQKYIFPGGLIPSRTAIDETVAQHTALTVDDDHRFGADYAETLRRWRRQFVANWPIIRAEGFDESFRRTWEYYLAYSEAGFASGYLDVAQLRLTRYGNGVGSAVREGEEGQDYAVFAR</sequence>
<dbReference type="CDD" id="cd02440">
    <property type="entry name" value="AdoMet_MTases"/>
    <property type="match status" value="1"/>
</dbReference>
<evidence type="ECO:0000313" key="6">
    <source>
        <dbReference type="EMBL" id="NIK57669.1"/>
    </source>
</evidence>
<dbReference type="GO" id="GO:0032259">
    <property type="term" value="P:methylation"/>
    <property type="evidence" value="ECO:0007669"/>
    <property type="project" value="UniProtKB-KW"/>
</dbReference>
<dbReference type="GO" id="GO:0008825">
    <property type="term" value="F:cyclopropane-fatty-acyl-phospholipid synthase activity"/>
    <property type="evidence" value="ECO:0007669"/>
    <property type="project" value="UniProtKB-EC"/>
</dbReference>
<dbReference type="Pfam" id="PF02353">
    <property type="entry name" value="CMAS"/>
    <property type="match status" value="1"/>
</dbReference>
<comment type="caution">
    <text evidence="6">The sequence shown here is derived from an EMBL/GenBank/DDBJ whole genome shotgun (WGS) entry which is preliminary data.</text>
</comment>
<keyword evidence="7" id="KW-1185">Reference proteome</keyword>
<dbReference type="EMBL" id="JAASRO010000001">
    <property type="protein sequence ID" value="NIK57669.1"/>
    <property type="molecule type" value="Genomic_DNA"/>
</dbReference>
<keyword evidence="3 6" id="KW-0808">Transferase</keyword>
<comment type="similarity">
    <text evidence="1">Belongs to the CFA/CMAS family.</text>
</comment>
<dbReference type="PANTHER" id="PTHR43667:SF2">
    <property type="entry name" value="FATTY ACID C-METHYL TRANSFERASE"/>
    <property type="match status" value="1"/>
</dbReference>
<keyword evidence="2 6" id="KW-0489">Methyltransferase</keyword>
<name>A0A7X5VAH9_9ACTN</name>
<dbReference type="PIRSF" id="PIRSF003085">
    <property type="entry name" value="CMAS"/>
    <property type="match status" value="1"/>
</dbReference>
<evidence type="ECO:0000313" key="7">
    <source>
        <dbReference type="Proteomes" id="UP000555407"/>
    </source>
</evidence>
<organism evidence="6 7">
    <name type="scientific">Kribbella shirazensis</name>
    <dbReference type="NCBI Taxonomy" id="1105143"/>
    <lineage>
        <taxon>Bacteria</taxon>
        <taxon>Bacillati</taxon>
        <taxon>Actinomycetota</taxon>
        <taxon>Actinomycetes</taxon>
        <taxon>Propionibacteriales</taxon>
        <taxon>Kribbellaceae</taxon>
        <taxon>Kribbella</taxon>
    </lineage>
</organism>
<evidence type="ECO:0000256" key="3">
    <source>
        <dbReference type="ARBA" id="ARBA00022679"/>
    </source>
</evidence>
<reference evidence="6 7" key="1">
    <citation type="submission" date="2020-03" db="EMBL/GenBank/DDBJ databases">
        <title>Sequencing the genomes of 1000 actinobacteria strains.</title>
        <authorList>
            <person name="Klenk H.-P."/>
        </authorList>
    </citation>
    <scope>NUCLEOTIDE SEQUENCE [LARGE SCALE GENOMIC DNA]</scope>
    <source>
        <strain evidence="6 7">DSM 45490</strain>
    </source>
</reference>